<dbReference type="SMART" id="SM00176">
    <property type="entry name" value="RAN"/>
    <property type="match status" value="1"/>
</dbReference>
<name>A0A1J4J0I7_9EUKA</name>
<reference evidence="3" key="1">
    <citation type="submission" date="2016-10" db="EMBL/GenBank/DDBJ databases">
        <authorList>
            <person name="Benchimol M."/>
            <person name="Almeida L.G."/>
            <person name="Vasconcelos A.T."/>
            <person name="Perreira-Neves A."/>
            <person name="Rosa I.A."/>
            <person name="Tasca T."/>
            <person name="Bogo M.R."/>
            <person name="de Souza W."/>
        </authorList>
    </citation>
    <scope>NUCLEOTIDE SEQUENCE [LARGE SCALE GENOMIC DNA]</scope>
    <source>
        <strain evidence="3">K</strain>
    </source>
</reference>
<dbReference type="PROSITE" id="PS51420">
    <property type="entry name" value="RHO"/>
    <property type="match status" value="1"/>
</dbReference>
<keyword evidence="2" id="KW-0342">GTP-binding</keyword>
<evidence type="ECO:0000313" key="3">
    <source>
        <dbReference type="EMBL" id="OHS93088.1"/>
    </source>
</evidence>
<dbReference type="Proteomes" id="UP000179807">
    <property type="component" value="Unassembled WGS sequence"/>
</dbReference>
<dbReference type="InterPro" id="IPR027417">
    <property type="entry name" value="P-loop_NTPase"/>
</dbReference>
<evidence type="ECO:0000256" key="1">
    <source>
        <dbReference type="ARBA" id="ARBA00022741"/>
    </source>
</evidence>
<comment type="caution">
    <text evidence="3">The sequence shown here is derived from an EMBL/GenBank/DDBJ whole genome shotgun (WGS) entry which is preliminary data.</text>
</comment>
<dbReference type="GO" id="GO:0005525">
    <property type="term" value="F:GTP binding"/>
    <property type="evidence" value="ECO:0007669"/>
    <property type="project" value="UniProtKB-KW"/>
</dbReference>
<dbReference type="InterPro" id="IPR005225">
    <property type="entry name" value="Small_GTP-bd"/>
</dbReference>
<keyword evidence="4" id="KW-1185">Reference proteome</keyword>
<dbReference type="GO" id="GO:0003924">
    <property type="term" value="F:GTPase activity"/>
    <property type="evidence" value="ECO:0007669"/>
    <property type="project" value="InterPro"/>
</dbReference>
<dbReference type="PRINTS" id="PR00449">
    <property type="entry name" value="RASTRNSFRMNG"/>
</dbReference>
<accession>A0A1J4J0I7</accession>
<proteinExistence type="predicted"/>
<dbReference type="Gene3D" id="3.40.50.300">
    <property type="entry name" value="P-loop containing nucleotide triphosphate hydrolases"/>
    <property type="match status" value="1"/>
</dbReference>
<dbReference type="SMART" id="SM00174">
    <property type="entry name" value="RHO"/>
    <property type="match status" value="1"/>
</dbReference>
<sequence>MNLAEYRMDFKMVTIGYTNVGKTCIINRAVNDTYDSACQPTIGSANVDKTVIVDCMEVKLKIWDTAGQEKYRSLAPIYFNGAHGALLVYSVDSEDSFRDLDFWYNSFIQNCSTSSYYLALVANKIDLADRVMVDSTSGKEFAKKIGADFFEVSALTGQGIEEMFQVVASELMKLQEHECDVANVDFPSDRIVIDIEKTNEEKKGCC</sequence>
<dbReference type="RefSeq" id="XP_068346225.1">
    <property type="nucleotide sequence ID" value="XM_068513314.1"/>
</dbReference>
<dbReference type="AlphaFoldDB" id="A0A1J4J0I7"/>
<evidence type="ECO:0000256" key="2">
    <source>
        <dbReference type="ARBA" id="ARBA00023134"/>
    </source>
</evidence>
<dbReference type="SUPFAM" id="SSF52540">
    <property type="entry name" value="P-loop containing nucleoside triphosphate hydrolases"/>
    <property type="match status" value="1"/>
</dbReference>
<gene>
    <name evidence="3" type="primary">rab1B</name>
    <name evidence="3" type="ORF">TRFO_40619</name>
</gene>
<keyword evidence="1" id="KW-0547">Nucleotide-binding</keyword>
<dbReference type="EMBL" id="MLAK01001436">
    <property type="protein sequence ID" value="OHS93088.1"/>
    <property type="molecule type" value="Genomic_DNA"/>
</dbReference>
<dbReference type="VEuPathDB" id="TrichDB:TRFO_40619"/>
<protein>
    <submittedName>
        <fullName evidence="3">Ras-related protein Rab-1B</fullName>
    </submittedName>
</protein>
<organism evidence="3 4">
    <name type="scientific">Tritrichomonas foetus</name>
    <dbReference type="NCBI Taxonomy" id="1144522"/>
    <lineage>
        <taxon>Eukaryota</taxon>
        <taxon>Metamonada</taxon>
        <taxon>Parabasalia</taxon>
        <taxon>Tritrichomonadida</taxon>
        <taxon>Tritrichomonadidae</taxon>
        <taxon>Tritrichomonas</taxon>
    </lineage>
</organism>
<dbReference type="PANTHER" id="PTHR47977">
    <property type="entry name" value="RAS-RELATED PROTEIN RAB"/>
    <property type="match status" value="1"/>
</dbReference>
<dbReference type="SMART" id="SM00173">
    <property type="entry name" value="RAS"/>
    <property type="match status" value="1"/>
</dbReference>
<dbReference type="InterPro" id="IPR050227">
    <property type="entry name" value="Rab"/>
</dbReference>
<dbReference type="Pfam" id="PF00071">
    <property type="entry name" value="Ras"/>
    <property type="match status" value="1"/>
</dbReference>
<dbReference type="CDD" id="cd00154">
    <property type="entry name" value="Rab"/>
    <property type="match status" value="1"/>
</dbReference>
<dbReference type="GeneID" id="94848018"/>
<dbReference type="InterPro" id="IPR001806">
    <property type="entry name" value="Small_GTPase"/>
</dbReference>
<dbReference type="OrthoDB" id="63533at2759"/>
<dbReference type="PROSITE" id="PS51419">
    <property type="entry name" value="RAB"/>
    <property type="match status" value="1"/>
</dbReference>
<evidence type="ECO:0000313" key="4">
    <source>
        <dbReference type="Proteomes" id="UP000179807"/>
    </source>
</evidence>
<dbReference type="PROSITE" id="PS51421">
    <property type="entry name" value="RAS"/>
    <property type="match status" value="1"/>
</dbReference>
<dbReference type="SMART" id="SM00175">
    <property type="entry name" value="RAB"/>
    <property type="match status" value="1"/>
</dbReference>
<dbReference type="FunFam" id="3.40.50.300:FF:000808">
    <property type="entry name" value="Small GTP-binding protein, putative"/>
    <property type="match status" value="1"/>
</dbReference>
<dbReference type="NCBIfam" id="TIGR00231">
    <property type="entry name" value="small_GTP"/>
    <property type="match status" value="1"/>
</dbReference>